<dbReference type="EMBL" id="CAJZAH010000002">
    <property type="protein sequence ID" value="CAG9174353.1"/>
    <property type="molecule type" value="Genomic_DNA"/>
</dbReference>
<evidence type="ECO:0000313" key="6">
    <source>
        <dbReference type="Proteomes" id="UP000721236"/>
    </source>
</evidence>
<gene>
    <name evidence="5" type="primary">asnC</name>
    <name evidence="5" type="ORF">LMG21510_02531</name>
</gene>
<protein>
    <submittedName>
        <fullName evidence="5">Regulatory protein AsnC</fullName>
    </submittedName>
</protein>
<evidence type="ECO:0000256" key="3">
    <source>
        <dbReference type="ARBA" id="ARBA00023163"/>
    </source>
</evidence>
<dbReference type="Pfam" id="PF13404">
    <property type="entry name" value="HTH_AsnC-type"/>
    <property type="match status" value="1"/>
</dbReference>
<dbReference type="SUPFAM" id="SSF46785">
    <property type="entry name" value="Winged helix' DNA-binding domain"/>
    <property type="match status" value="1"/>
</dbReference>
<dbReference type="PROSITE" id="PS50956">
    <property type="entry name" value="HTH_ASNC_2"/>
    <property type="match status" value="1"/>
</dbReference>
<feature type="domain" description="HTH asnC-type" evidence="4">
    <location>
        <begin position="1"/>
        <end position="62"/>
    </location>
</feature>
<dbReference type="Gene3D" id="3.30.70.920">
    <property type="match status" value="1"/>
</dbReference>
<name>A0ABN7YLQ7_9BURK</name>
<sequence>MDDIDRQLLALLRDNARTPATALAKSLRVSRATVQNRIDKLEQAGLIVGYTVRLKPEAEAHRIRAWTTIAVEGNKVGKVLQALRGEPNVQTLHTTNGRWDIIAELRADTLEAFDRTLDRIRLIDGIGATETSILLSTYKL</sequence>
<evidence type="ECO:0000256" key="2">
    <source>
        <dbReference type="ARBA" id="ARBA00023125"/>
    </source>
</evidence>
<dbReference type="InterPro" id="IPR011991">
    <property type="entry name" value="ArsR-like_HTH"/>
</dbReference>
<keyword evidence="1" id="KW-0805">Transcription regulation</keyword>
<evidence type="ECO:0000313" key="5">
    <source>
        <dbReference type="EMBL" id="CAG9174353.1"/>
    </source>
</evidence>
<reference evidence="5 6" key="1">
    <citation type="submission" date="2021-08" db="EMBL/GenBank/DDBJ databases">
        <authorList>
            <person name="Peeters C."/>
        </authorList>
    </citation>
    <scope>NUCLEOTIDE SEQUENCE [LARGE SCALE GENOMIC DNA]</scope>
    <source>
        <strain evidence="5 6">LMG 21510</strain>
    </source>
</reference>
<dbReference type="InterPro" id="IPR036390">
    <property type="entry name" value="WH_DNA-bd_sf"/>
</dbReference>
<keyword evidence="2" id="KW-0238">DNA-binding</keyword>
<organism evidence="5 6">
    <name type="scientific">Cupriavidus respiraculi</name>
    <dbReference type="NCBI Taxonomy" id="195930"/>
    <lineage>
        <taxon>Bacteria</taxon>
        <taxon>Pseudomonadati</taxon>
        <taxon>Pseudomonadota</taxon>
        <taxon>Betaproteobacteria</taxon>
        <taxon>Burkholderiales</taxon>
        <taxon>Burkholderiaceae</taxon>
        <taxon>Cupriavidus</taxon>
    </lineage>
</organism>
<dbReference type="SUPFAM" id="SSF54909">
    <property type="entry name" value="Dimeric alpha+beta barrel"/>
    <property type="match status" value="1"/>
</dbReference>
<comment type="caution">
    <text evidence="5">The sequence shown here is derived from an EMBL/GenBank/DDBJ whole genome shotgun (WGS) entry which is preliminary data.</text>
</comment>
<dbReference type="Pfam" id="PF01037">
    <property type="entry name" value="AsnC_trans_reg"/>
    <property type="match status" value="1"/>
</dbReference>
<dbReference type="PRINTS" id="PR00033">
    <property type="entry name" value="HTHASNC"/>
</dbReference>
<keyword evidence="6" id="KW-1185">Reference proteome</keyword>
<dbReference type="Gene3D" id="1.10.10.10">
    <property type="entry name" value="Winged helix-like DNA-binding domain superfamily/Winged helix DNA-binding domain"/>
    <property type="match status" value="1"/>
</dbReference>
<dbReference type="RefSeq" id="WP_222201697.1">
    <property type="nucleotide sequence ID" value="NZ_CAJZAH010000002.1"/>
</dbReference>
<dbReference type="InterPro" id="IPR019888">
    <property type="entry name" value="Tscrpt_reg_AsnC-like"/>
</dbReference>
<dbReference type="InterPro" id="IPR011008">
    <property type="entry name" value="Dimeric_a/b-barrel"/>
</dbReference>
<proteinExistence type="predicted"/>
<dbReference type="CDD" id="cd00090">
    <property type="entry name" value="HTH_ARSR"/>
    <property type="match status" value="1"/>
</dbReference>
<dbReference type="Proteomes" id="UP000721236">
    <property type="component" value="Unassembled WGS sequence"/>
</dbReference>
<dbReference type="SMART" id="SM00344">
    <property type="entry name" value="HTH_ASNC"/>
    <property type="match status" value="1"/>
</dbReference>
<keyword evidence="3" id="KW-0804">Transcription</keyword>
<dbReference type="InterPro" id="IPR019887">
    <property type="entry name" value="Tscrpt_reg_AsnC/Lrp_C"/>
</dbReference>
<accession>A0ABN7YLQ7</accession>
<evidence type="ECO:0000256" key="1">
    <source>
        <dbReference type="ARBA" id="ARBA00023015"/>
    </source>
</evidence>
<dbReference type="InterPro" id="IPR000485">
    <property type="entry name" value="AsnC-type_HTH_dom"/>
</dbReference>
<dbReference type="InterPro" id="IPR036388">
    <property type="entry name" value="WH-like_DNA-bd_sf"/>
</dbReference>
<evidence type="ECO:0000259" key="4">
    <source>
        <dbReference type="PROSITE" id="PS50956"/>
    </source>
</evidence>
<dbReference type="PANTHER" id="PTHR30154:SF53">
    <property type="entry name" value="HTH-TYPE TRANSCRIPTIONAL REGULATOR LRPC"/>
    <property type="match status" value="1"/>
</dbReference>
<dbReference type="PANTHER" id="PTHR30154">
    <property type="entry name" value="LEUCINE-RESPONSIVE REGULATORY PROTEIN"/>
    <property type="match status" value="1"/>
</dbReference>